<dbReference type="OrthoDB" id="43906at2759"/>
<keyword evidence="12 15" id="KW-0472">Membrane</keyword>
<dbReference type="FunFam" id="1.50.40.10:FF:000054">
    <property type="entry name" value="Mitochondrial carrier"/>
    <property type="match status" value="1"/>
</dbReference>
<comment type="similarity">
    <text evidence="2 16">Belongs to the mitochondrial carrier (TC 2.A.29) family.</text>
</comment>
<evidence type="ECO:0000256" key="7">
    <source>
        <dbReference type="ARBA" id="ARBA00022792"/>
    </source>
</evidence>
<keyword evidence="11" id="KW-0496">Mitochondrion</keyword>
<proteinExistence type="inferred from homology"/>
<comment type="subcellular location">
    <subcellularLocation>
        <location evidence="1">Mitochondrion inner membrane</location>
        <topology evidence="1">Multi-pass membrane protein</topology>
    </subcellularLocation>
</comment>
<comment type="function">
    <text evidence="13">Mitochondrial iron transporter that mediates iron uptake. Probably required for heme synthesis of hemoproteins and Fe-S cluster assembly.</text>
</comment>
<dbReference type="SUPFAM" id="SSF103506">
    <property type="entry name" value="Mitochondrial carrier"/>
    <property type="match status" value="1"/>
</dbReference>
<evidence type="ECO:0000256" key="2">
    <source>
        <dbReference type="ARBA" id="ARBA00006375"/>
    </source>
</evidence>
<keyword evidence="6" id="KW-0677">Repeat</keyword>
<dbReference type="FunFam" id="1.50.40.10:FF:000127">
    <property type="entry name" value="MC family mitochondrial carrier protein"/>
    <property type="match status" value="1"/>
</dbReference>
<dbReference type="SMR" id="A0A1I7RYL5"/>
<dbReference type="Proteomes" id="UP000582659">
    <property type="component" value="Unassembled WGS sequence"/>
</dbReference>
<organism evidence="19 21">
    <name type="scientific">Bursaphelenchus xylophilus</name>
    <name type="common">Pinewood nematode worm</name>
    <name type="synonym">Aphelenchoides xylophilus</name>
    <dbReference type="NCBI Taxonomy" id="6326"/>
    <lineage>
        <taxon>Eukaryota</taxon>
        <taxon>Metazoa</taxon>
        <taxon>Ecdysozoa</taxon>
        <taxon>Nematoda</taxon>
        <taxon>Chromadorea</taxon>
        <taxon>Rhabditida</taxon>
        <taxon>Tylenchina</taxon>
        <taxon>Tylenchomorpha</taxon>
        <taxon>Aphelenchoidea</taxon>
        <taxon>Aphelenchoididae</taxon>
        <taxon>Bursaphelenchus</taxon>
    </lineage>
</organism>
<evidence type="ECO:0000256" key="11">
    <source>
        <dbReference type="ARBA" id="ARBA00023128"/>
    </source>
</evidence>
<protein>
    <recommendedName>
        <fullName evidence="14">Mitoferrin</fullName>
    </recommendedName>
</protein>
<gene>
    <name evidence="17" type="ORF">BXYJ_LOCUS3023</name>
</gene>
<keyword evidence="9" id="KW-0408">Iron</keyword>
<evidence type="ECO:0000256" key="12">
    <source>
        <dbReference type="ARBA" id="ARBA00023136"/>
    </source>
</evidence>
<keyword evidence="20" id="KW-1185">Reference proteome</keyword>
<keyword evidence="8" id="KW-1133">Transmembrane helix</keyword>
<dbReference type="InterPro" id="IPR002067">
    <property type="entry name" value="MCP"/>
</dbReference>
<keyword evidence="4" id="KW-0410">Iron transport</keyword>
<evidence type="ECO:0000256" key="13">
    <source>
        <dbReference type="ARBA" id="ARBA00057032"/>
    </source>
</evidence>
<dbReference type="PRINTS" id="PR00926">
    <property type="entry name" value="MITOCARRIER"/>
</dbReference>
<keyword evidence="3 16" id="KW-0813">Transport</keyword>
<dbReference type="InterPro" id="IPR023395">
    <property type="entry name" value="MCP_dom_sf"/>
</dbReference>
<evidence type="ECO:0000256" key="4">
    <source>
        <dbReference type="ARBA" id="ARBA00022496"/>
    </source>
</evidence>
<evidence type="ECO:0000256" key="16">
    <source>
        <dbReference type="RuleBase" id="RU000488"/>
    </source>
</evidence>
<evidence type="ECO:0000256" key="5">
    <source>
        <dbReference type="ARBA" id="ARBA00022692"/>
    </source>
</evidence>
<dbReference type="PROSITE" id="PS50920">
    <property type="entry name" value="SOLCAR"/>
    <property type="match status" value="3"/>
</dbReference>
<evidence type="ECO:0000313" key="19">
    <source>
        <dbReference type="Proteomes" id="UP000095284"/>
    </source>
</evidence>
<dbReference type="Proteomes" id="UP000659654">
    <property type="component" value="Unassembled WGS sequence"/>
</dbReference>
<accession>A0A1I7RYL5</accession>
<evidence type="ECO:0000256" key="14">
    <source>
        <dbReference type="ARBA" id="ARBA00071194"/>
    </source>
</evidence>
<evidence type="ECO:0000256" key="15">
    <source>
        <dbReference type="PROSITE-ProRule" id="PRU00282"/>
    </source>
</evidence>
<dbReference type="eggNOG" id="KOG0760">
    <property type="taxonomic scope" value="Eukaryota"/>
</dbReference>
<feature type="repeat" description="Solcar" evidence="15">
    <location>
        <begin position="114"/>
        <end position="198"/>
    </location>
</feature>
<dbReference type="PANTHER" id="PTHR45758:SF20">
    <property type="entry name" value="MITOFERRIN-2"/>
    <property type="match status" value="1"/>
</dbReference>
<dbReference type="Pfam" id="PF00153">
    <property type="entry name" value="Mito_carr"/>
    <property type="match status" value="3"/>
</dbReference>
<dbReference type="WBParaSite" id="BXY_0583200.1">
    <property type="protein sequence ID" value="BXY_0583200.1"/>
    <property type="gene ID" value="BXY_0583200"/>
</dbReference>
<dbReference type="PANTHER" id="PTHR45758">
    <property type="entry name" value="MITOFERRIN-1-RELATED"/>
    <property type="match status" value="1"/>
</dbReference>
<reference evidence="18" key="2">
    <citation type="submission" date="2020-08" db="EMBL/GenBank/DDBJ databases">
        <authorList>
            <person name="Kikuchi T."/>
        </authorList>
    </citation>
    <scope>NUCLEOTIDE SEQUENCE</scope>
    <source>
        <strain evidence="17">Ka4C1</strain>
    </source>
</reference>
<sequence length="309" mass="33961">MAETSGGADYEALAPTYKLWVHLTAGAMAGVAEHCVMFPLDSVKTRLQSLCPCPETNCPTPIHGVASMVQREGWLRPLRGVNAVAAGSIPAHALYFSAYEKMRDFLTGHTRSHSNTLAYGAAGACATVFHDLVMNPAEVVKQRMQMHFSPYGGSLECARCIYRSEGFAAFYRSYSTQLIMNVPFQTIHFMVYEFFQKVLNPQHLYDPRSHLLAGGLAGGIAAAVTTPLDCVKTVLNTQQTPEIDAKNGRILLKATRSYAGIVDAVSTIYRTRGVTGFYRGLQARVIYQMPATALSWSVYELFKFTLDGH</sequence>
<evidence type="ECO:0000256" key="9">
    <source>
        <dbReference type="ARBA" id="ARBA00023004"/>
    </source>
</evidence>
<evidence type="ECO:0000256" key="10">
    <source>
        <dbReference type="ARBA" id="ARBA00023065"/>
    </source>
</evidence>
<dbReference type="Gene3D" id="1.50.40.10">
    <property type="entry name" value="Mitochondrial carrier domain"/>
    <property type="match status" value="2"/>
</dbReference>
<keyword evidence="10" id="KW-0406">Ion transport</keyword>
<feature type="repeat" description="Solcar" evidence="15">
    <location>
        <begin position="17"/>
        <end position="105"/>
    </location>
</feature>
<dbReference type="GO" id="GO:0048250">
    <property type="term" value="P:iron import into the mitochondrion"/>
    <property type="evidence" value="ECO:0007669"/>
    <property type="project" value="TreeGrafter"/>
</dbReference>
<evidence type="ECO:0000256" key="8">
    <source>
        <dbReference type="ARBA" id="ARBA00022989"/>
    </source>
</evidence>
<dbReference type="GO" id="GO:0015093">
    <property type="term" value="F:ferrous iron transmembrane transporter activity"/>
    <property type="evidence" value="ECO:0007669"/>
    <property type="project" value="TreeGrafter"/>
</dbReference>
<dbReference type="AlphaFoldDB" id="A0A1I7RYL5"/>
<dbReference type="InterPro" id="IPR018108">
    <property type="entry name" value="MCP_transmembrane"/>
</dbReference>
<keyword evidence="7" id="KW-0999">Mitochondrion inner membrane</keyword>
<evidence type="ECO:0000313" key="17">
    <source>
        <dbReference type="EMBL" id="CAD5213424.1"/>
    </source>
</evidence>
<evidence type="ECO:0000313" key="21">
    <source>
        <dbReference type="WBParaSite" id="BXY_0583200.1"/>
    </source>
</evidence>
<keyword evidence="5 15" id="KW-0812">Transmembrane</keyword>
<dbReference type="Proteomes" id="UP000095284">
    <property type="component" value="Unplaced"/>
</dbReference>
<evidence type="ECO:0000313" key="18">
    <source>
        <dbReference type="EMBL" id="CAG9092555.1"/>
    </source>
</evidence>
<dbReference type="EMBL" id="CAJFCV020000002">
    <property type="protein sequence ID" value="CAG9092555.1"/>
    <property type="molecule type" value="Genomic_DNA"/>
</dbReference>
<dbReference type="GO" id="GO:0005743">
    <property type="term" value="C:mitochondrial inner membrane"/>
    <property type="evidence" value="ECO:0007669"/>
    <property type="project" value="UniProtKB-SubCell"/>
</dbReference>
<evidence type="ECO:0000256" key="6">
    <source>
        <dbReference type="ARBA" id="ARBA00022737"/>
    </source>
</evidence>
<evidence type="ECO:0000313" key="20">
    <source>
        <dbReference type="Proteomes" id="UP000659654"/>
    </source>
</evidence>
<feature type="repeat" description="Solcar" evidence="15">
    <location>
        <begin position="205"/>
        <end position="305"/>
    </location>
</feature>
<evidence type="ECO:0000256" key="1">
    <source>
        <dbReference type="ARBA" id="ARBA00004448"/>
    </source>
</evidence>
<reference evidence="21" key="1">
    <citation type="submission" date="2016-11" db="UniProtKB">
        <authorList>
            <consortium name="WormBaseParasite"/>
        </authorList>
    </citation>
    <scope>IDENTIFICATION</scope>
</reference>
<evidence type="ECO:0000256" key="3">
    <source>
        <dbReference type="ARBA" id="ARBA00022448"/>
    </source>
</evidence>
<name>A0A1I7RYL5_BURXY</name>
<dbReference type="EMBL" id="CAJFDI010000002">
    <property type="protein sequence ID" value="CAD5213424.1"/>
    <property type="molecule type" value="Genomic_DNA"/>
</dbReference>